<dbReference type="GO" id="GO:0016757">
    <property type="term" value="F:glycosyltransferase activity"/>
    <property type="evidence" value="ECO:0007669"/>
    <property type="project" value="UniProtKB-KW"/>
</dbReference>
<dbReference type="RefSeq" id="WP_091249162.1">
    <property type="nucleotide sequence ID" value="NZ_FNIR01000015.1"/>
</dbReference>
<evidence type="ECO:0000256" key="4">
    <source>
        <dbReference type="ARBA" id="ARBA00022679"/>
    </source>
</evidence>
<dbReference type="EMBL" id="FNIR01000015">
    <property type="protein sequence ID" value="SDP51657.1"/>
    <property type="molecule type" value="Genomic_DNA"/>
</dbReference>
<dbReference type="OrthoDB" id="9797391at2"/>
<dbReference type="Pfam" id="PF13641">
    <property type="entry name" value="Glyco_tranf_2_3"/>
    <property type="match status" value="1"/>
</dbReference>
<accession>A0A1H0TCB0</accession>
<comment type="subcellular location">
    <subcellularLocation>
        <location evidence="1">Cell membrane</location>
    </subcellularLocation>
</comment>
<evidence type="ECO:0000256" key="3">
    <source>
        <dbReference type="ARBA" id="ARBA00022676"/>
    </source>
</evidence>
<dbReference type="GO" id="GO:0005886">
    <property type="term" value="C:plasma membrane"/>
    <property type="evidence" value="ECO:0007669"/>
    <property type="project" value="UniProtKB-SubCell"/>
</dbReference>
<evidence type="ECO:0000313" key="7">
    <source>
        <dbReference type="Proteomes" id="UP000199088"/>
    </source>
</evidence>
<dbReference type="STRING" id="1052260.SAMN05660199_04085"/>
<dbReference type="PANTHER" id="PTHR43646">
    <property type="entry name" value="GLYCOSYLTRANSFERASE"/>
    <property type="match status" value="1"/>
</dbReference>
<dbReference type="PANTHER" id="PTHR43646:SF2">
    <property type="entry name" value="GLYCOSYLTRANSFERASE 2-LIKE DOMAIN-CONTAINING PROTEIN"/>
    <property type="match status" value="1"/>
</dbReference>
<proteinExistence type="predicted"/>
<evidence type="ECO:0000256" key="5">
    <source>
        <dbReference type="ARBA" id="ARBA00023136"/>
    </source>
</evidence>
<dbReference type="Gene3D" id="3.90.550.10">
    <property type="entry name" value="Spore Coat Polysaccharide Biosynthesis Protein SpsA, Chain A"/>
    <property type="match status" value="1"/>
</dbReference>
<organism evidence="6 7">
    <name type="scientific">Klenkia soli</name>
    <dbReference type="NCBI Taxonomy" id="1052260"/>
    <lineage>
        <taxon>Bacteria</taxon>
        <taxon>Bacillati</taxon>
        <taxon>Actinomycetota</taxon>
        <taxon>Actinomycetes</taxon>
        <taxon>Geodermatophilales</taxon>
        <taxon>Geodermatophilaceae</taxon>
        <taxon>Klenkia</taxon>
    </lineage>
</organism>
<evidence type="ECO:0000256" key="2">
    <source>
        <dbReference type="ARBA" id="ARBA00022475"/>
    </source>
</evidence>
<keyword evidence="4 6" id="KW-0808">Transferase</keyword>
<keyword evidence="7" id="KW-1185">Reference proteome</keyword>
<dbReference type="Proteomes" id="UP000199088">
    <property type="component" value="Unassembled WGS sequence"/>
</dbReference>
<dbReference type="InterPro" id="IPR029044">
    <property type="entry name" value="Nucleotide-diphossugar_trans"/>
</dbReference>
<keyword evidence="5" id="KW-0472">Membrane</keyword>
<name>A0A1H0TCB0_9ACTN</name>
<dbReference type="AlphaFoldDB" id="A0A1H0TCB0"/>
<dbReference type="CDD" id="cd06423">
    <property type="entry name" value="CESA_like"/>
    <property type="match status" value="1"/>
</dbReference>
<evidence type="ECO:0000256" key="1">
    <source>
        <dbReference type="ARBA" id="ARBA00004236"/>
    </source>
</evidence>
<evidence type="ECO:0000313" key="6">
    <source>
        <dbReference type="EMBL" id="SDP51657.1"/>
    </source>
</evidence>
<dbReference type="SUPFAM" id="SSF53448">
    <property type="entry name" value="Nucleotide-diphospho-sugar transferases"/>
    <property type="match status" value="1"/>
</dbReference>
<gene>
    <name evidence="6" type="ORF">SAMN05660199_04085</name>
</gene>
<protein>
    <submittedName>
        <fullName evidence="6">Glycosyltransferase, catalytic subunit of cellulose synthase and poly-beta-1,6-N-acetylglucosamine synthase</fullName>
    </submittedName>
</protein>
<reference evidence="7" key="1">
    <citation type="submission" date="2016-10" db="EMBL/GenBank/DDBJ databases">
        <authorList>
            <person name="Varghese N."/>
            <person name="Submissions S."/>
        </authorList>
    </citation>
    <scope>NUCLEOTIDE SEQUENCE [LARGE SCALE GENOMIC DNA]</scope>
    <source>
        <strain evidence="7">DSM 45843</strain>
    </source>
</reference>
<keyword evidence="2" id="KW-1003">Cell membrane</keyword>
<sequence length="385" mass="41162">MTGKDQVVTTRPLVRGSVLPRRAGRRPLRIRFGRRPPARVTPQPGSRLLVLVPAHDAEATVARTLASLRAQTRRPDRVVLLADDCTDATEDLARRFPEVTVMRTVENTGGRAGALGQGWRRWRAGHDLVAVVDADTVLAPDCLDQLTADLAAAPSPGVVTVRFGVDQGLGSDAVARLLVRRHRAETTAWTTSALQGDRSAYALGGQVALHRAGSLRELAGEHGTPWTGTDDQLVRALRRTGHHTASSPGARVHTGPVLTLRSLAARRLASDENTARALRTRFRRGAAAGLLRPQLALLGGLAVRLVVLGALAGVVPLAPWSWALPLLAASVVGTVRALRTPHRTAADVLAGLLVLPAELDFWMRLGCAATAWVRALRRPARRSGP</sequence>
<keyword evidence="3" id="KW-0328">Glycosyltransferase</keyword>